<feature type="region of interest" description="Disordered" evidence="1">
    <location>
        <begin position="1"/>
        <end position="27"/>
    </location>
</feature>
<dbReference type="InterPro" id="IPR042621">
    <property type="entry name" value="TTC23/TTC23L"/>
</dbReference>
<dbReference type="AlphaFoldDB" id="V9KQA4"/>
<dbReference type="SMART" id="SM00028">
    <property type="entry name" value="TPR"/>
    <property type="match status" value="2"/>
</dbReference>
<dbReference type="InterPro" id="IPR011990">
    <property type="entry name" value="TPR-like_helical_dom_sf"/>
</dbReference>
<dbReference type="InterPro" id="IPR019734">
    <property type="entry name" value="TPR_rpt"/>
</dbReference>
<dbReference type="PANTHER" id="PTHR14485:SF3">
    <property type="entry name" value="TETRATRICOPEPTIDE REPEAT PROTEIN 23"/>
    <property type="match status" value="1"/>
</dbReference>
<accession>V9KQA4</accession>
<organism evidence="2">
    <name type="scientific">Callorhinchus milii</name>
    <name type="common">Ghost shark</name>
    <dbReference type="NCBI Taxonomy" id="7868"/>
    <lineage>
        <taxon>Eukaryota</taxon>
        <taxon>Metazoa</taxon>
        <taxon>Chordata</taxon>
        <taxon>Craniata</taxon>
        <taxon>Vertebrata</taxon>
        <taxon>Chondrichthyes</taxon>
        <taxon>Holocephali</taxon>
        <taxon>Chimaeriformes</taxon>
        <taxon>Callorhinchidae</taxon>
        <taxon>Callorhinchus</taxon>
    </lineage>
</organism>
<sequence length="474" mass="53019">MSSPVFGGAPREGCSEGSVRLSSPGAAGGCGSISGKLSLGESGNPNRNARSRRKLMDGLEEAAIMVPPEDKLEQAEQRAKMHKANQEGAIAVQELVRCVSLARITYGDFHWKMAQAHANLAEGYLEIKGLALQAKQHGEKAKDIMYTNTELPMSEEERADILRCLINIFHTLGRALMGLQNLKEAEQNLLKSEKIANELRLEEGVTQEEMSEVDAKISLSFGRLYMKSKKPAQAVEWYEKLLQLVKFRKGENSMECVGVYEDLAAAEQARGAQDMNFHYLLLARSIVLSNVPSGQEAAQIAHTLAEAYVASRRPEHYDLAERYYKESLKSYQTALGADHATYLSIQDNYCRFLVLNKKYPDALRMLQESLPAKLAIFGDFSSEVAETYELLGGMELAEGHQRTAYNQFKTCLDIQTLLYGSMHKKTRETQQMVQLLSKSPEITVKGERMPDDYLKQRRPFCSVFGGITNNFNYT</sequence>
<evidence type="ECO:0000256" key="1">
    <source>
        <dbReference type="SAM" id="MobiDB-lite"/>
    </source>
</evidence>
<dbReference type="PANTHER" id="PTHR14485">
    <property type="entry name" value="TETRATRICOPEPTIDE REPEAT PROTEIN 23"/>
    <property type="match status" value="1"/>
</dbReference>
<dbReference type="EMBL" id="JW868003">
    <property type="protein sequence ID" value="AFP00521.1"/>
    <property type="molecule type" value="mRNA"/>
</dbReference>
<evidence type="ECO:0000313" key="2">
    <source>
        <dbReference type="EMBL" id="AFP00521.1"/>
    </source>
</evidence>
<reference evidence="2" key="1">
    <citation type="journal article" date="2014" name="Nature">
        <title>Elephant shark genome provides unique insights into gnathostome evolution.</title>
        <authorList>
            <consortium name="International Elephant Shark Genome Sequencing Consortium"/>
            <person name="Venkatesh B."/>
            <person name="Lee A.P."/>
            <person name="Ravi V."/>
            <person name="Maurya A.K."/>
            <person name="Lian M.M."/>
            <person name="Swann J.B."/>
            <person name="Ohta Y."/>
            <person name="Flajnik M.F."/>
            <person name="Sutoh Y."/>
            <person name="Kasahara M."/>
            <person name="Hoon S."/>
            <person name="Gangu V."/>
            <person name="Roy S.W."/>
            <person name="Irimia M."/>
            <person name="Korzh V."/>
            <person name="Kondrychyn I."/>
            <person name="Lim Z.W."/>
            <person name="Tay B.H."/>
            <person name="Tohari S."/>
            <person name="Kong K.W."/>
            <person name="Ho S."/>
            <person name="Lorente-Galdos B."/>
            <person name="Quilez J."/>
            <person name="Marques-Bonet T."/>
            <person name="Raney B.J."/>
            <person name="Ingham P.W."/>
            <person name="Tay A."/>
            <person name="Hillier L.W."/>
            <person name="Minx P."/>
            <person name="Boehm T."/>
            <person name="Wilson R.K."/>
            <person name="Brenner S."/>
            <person name="Warren W.C."/>
        </authorList>
    </citation>
    <scope>NUCLEOTIDE SEQUENCE</scope>
    <source>
        <tissue evidence="2">Brain</tissue>
    </source>
</reference>
<dbReference type="Gene3D" id="1.25.40.10">
    <property type="entry name" value="Tetratricopeptide repeat domain"/>
    <property type="match status" value="2"/>
</dbReference>
<dbReference type="SUPFAM" id="SSF48452">
    <property type="entry name" value="TPR-like"/>
    <property type="match status" value="2"/>
</dbReference>
<proteinExistence type="evidence at transcript level"/>
<protein>
    <submittedName>
        <fullName evidence="2">Tetratricopeptide repeat protein 23-like protein</fullName>
    </submittedName>
</protein>
<name>V9KQA4_CALMI</name>
<dbReference type="Pfam" id="PF13374">
    <property type="entry name" value="TPR_10"/>
    <property type="match status" value="1"/>
</dbReference>